<dbReference type="PROSITE" id="PS00154">
    <property type="entry name" value="ATPASE_E1_E2"/>
    <property type="match status" value="1"/>
</dbReference>
<organism evidence="22 23">
    <name type="scientific">Thermomonospora cellulosilytica</name>
    <dbReference type="NCBI Taxonomy" id="1411118"/>
    <lineage>
        <taxon>Bacteria</taxon>
        <taxon>Bacillati</taxon>
        <taxon>Actinomycetota</taxon>
        <taxon>Actinomycetes</taxon>
        <taxon>Streptosporangiales</taxon>
        <taxon>Thermomonosporaceae</taxon>
        <taxon>Thermomonospora</taxon>
    </lineage>
</organism>
<dbReference type="InterPro" id="IPR059000">
    <property type="entry name" value="ATPase_P-type_domA"/>
</dbReference>
<dbReference type="FunFam" id="3.40.50.1000:FF:000144">
    <property type="entry name" value="copper-transporting ATPase 1 isoform X2"/>
    <property type="match status" value="1"/>
</dbReference>
<dbReference type="PANTHER" id="PTHR24093:SF513">
    <property type="entry name" value="CATION-TRANSPORTING ATPASE I-RELATED"/>
    <property type="match status" value="1"/>
</dbReference>
<dbReference type="SFLD" id="SFLDS00003">
    <property type="entry name" value="Haloacid_Dehalogenase"/>
    <property type="match status" value="1"/>
</dbReference>
<dbReference type="InterPro" id="IPR023299">
    <property type="entry name" value="ATPase_P-typ_cyto_dom_N"/>
</dbReference>
<keyword evidence="10" id="KW-0460">Magnesium</keyword>
<name>A0A7W3MZI4_9ACTN</name>
<dbReference type="GO" id="GO:0005524">
    <property type="term" value="F:ATP binding"/>
    <property type="evidence" value="ECO:0007669"/>
    <property type="project" value="UniProtKB-KW"/>
</dbReference>
<evidence type="ECO:0000256" key="13">
    <source>
        <dbReference type="ARBA" id="ARBA00023008"/>
    </source>
</evidence>
<dbReference type="SUPFAM" id="SSF56784">
    <property type="entry name" value="HAD-like"/>
    <property type="match status" value="1"/>
</dbReference>
<dbReference type="Pfam" id="PF00702">
    <property type="entry name" value="Hydrolase"/>
    <property type="match status" value="1"/>
</dbReference>
<protein>
    <recommendedName>
        <fullName evidence="3">P-type Cu(+) transporter</fullName>
        <ecNumber evidence="3">7.2.2.8</ecNumber>
    </recommendedName>
</protein>
<evidence type="ECO:0000256" key="5">
    <source>
        <dbReference type="ARBA" id="ARBA00022692"/>
    </source>
</evidence>
<feature type="transmembrane region" description="Helical" evidence="19">
    <location>
        <begin position="1475"/>
        <end position="1498"/>
    </location>
</feature>
<dbReference type="InterPro" id="IPR023214">
    <property type="entry name" value="HAD_sf"/>
</dbReference>
<keyword evidence="23" id="KW-1185">Reference proteome</keyword>
<dbReference type="GO" id="GO:0016887">
    <property type="term" value="F:ATP hydrolysis activity"/>
    <property type="evidence" value="ECO:0007669"/>
    <property type="project" value="InterPro"/>
</dbReference>
<dbReference type="GO" id="GO:0005886">
    <property type="term" value="C:plasma membrane"/>
    <property type="evidence" value="ECO:0007669"/>
    <property type="project" value="UniProtKB-SubCell"/>
</dbReference>
<evidence type="ECO:0000256" key="17">
    <source>
        <dbReference type="ARBA" id="ARBA00049360"/>
    </source>
</evidence>
<accession>A0A7W3MZI4</accession>
<evidence type="ECO:0000256" key="19">
    <source>
        <dbReference type="SAM" id="Phobius"/>
    </source>
</evidence>
<dbReference type="Gene3D" id="2.70.150.10">
    <property type="entry name" value="Calcium-transporting ATPase, cytoplasmic transduction domain A"/>
    <property type="match status" value="1"/>
</dbReference>
<dbReference type="Gene3D" id="3.30.70.100">
    <property type="match status" value="1"/>
</dbReference>
<keyword evidence="22" id="KW-0378">Hydrolase</keyword>
<keyword evidence="6" id="KW-0479">Metal-binding</keyword>
<dbReference type="NCBIfam" id="TIGR01494">
    <property type="entry name" value="ATPase_P-type"/>
    <property type="match status" value="2"/>
</dbReference>
<feature type="transmembrane region" description="Helical" evidence="19">
    <location>
        <begin position="1442"/>
        <end position="1463"/>
    </location>
</feature>
<comment type="catalytic activity">
    <reaction evidence="17">
        <text>ATP + H2O = ADP + phosphate + H(+)</text>
        <dbReference type="Rhea" id="RHEA:13065"/>
        <dbReference type="ChEBI" id="CHEBI:15377"/>
        <dbReference type="ChEBI" id="CHEBI:15378"/>
        <dbReference type="ChEBI" id="CHEBI:30616"/>
        <dbReference type="ChEBI" id="CHEBI:43474"/>
        <dbReference type="ChEBI" id="CHEBI:456216"/>
    </reaction>
</comment>
<keyword evidence="9" id="KW-0067">ATP-binding</keyword>
<dbReference type="EC" id="7.2.2.8" evidence="3"/>
<evidence type="ECO:0000256" key="9">
    <source>
        <dbReference type="ARBA" id="ARBA00022840"/>
    </source>
</evidence>
<comment type="subcellular location">
    <subcellularLocation>
        <location evidence="1">Cell membrane</location>
        <topology evidence="1">Multi-pass membrane protein</topology>
    </subcellularLocation>
</comment>
<gene>
    <name evidence="22" type="ORF">HNR21_003627</name>
</gene>
<dbReference type="Pfam" id="PF00122">
    <property type="entry name" value="E1-E2_ATPase"/>
    <property type="match status" value="1"/>
</dbReference>
<dbReference type="Gene3D" id="1.20.1110.10">
    <property type="entry name" value="Calcium-transporting ATPase, transmembrane domain"/>
    <property type="match status" value="2"/>
</dbReference>
<keyword evidence="13" id="KW-0186">Copper</keyword>
<evidence type="ECO:0000256" key="16">
    <source>
        <dbReference type="ARBA" id="ARBA00049289"/>
    </source>
</evidence>
<evidence type="ECO:0000259" key="20">
    <source>
        <dbReference type="Pfam" id="PF00122"/>
    </source>
</evidence>
<evidence type="ECO:0000313" key="23">
    <source>
        <dbReference type="Proteomes" id="UP000539313"/>
    </source>
</evidence>
<keyword evidence="12 19" id="KW-1133">Transmembrane helix</keyword>
<keyword evidence="11" id="KW-1278">Translocase</keyword>
<dbReference type="InterPro" id="IPR006068">
    <property type="entry name" value="ATPase_P-typ_cation-transptr_C"/>
</dbReference>
<feature type="region of interest" description="Disordered" evidence="18">
    <location>
        <begin position="416"/>
        <end position="436"/>
    </location>
</feature>
<dbReference type="RefSeq" id="WP_182706104.1">
    <property type="nucleotide sequence ID" value="NZ_JACJII010000001.1"/>
</dbReference>
<dbReference type="SUPFAM" id="SSF81653">
    <property type="entry name" value="Calcium ATPase, transduction domain A"/>
    <property type="match status" value="1"/>
</dbReference>
<proteinExistence type="inferred from homology"/>
<dbReference type="PRINTS" id="PR00119">
    <property type="entry name" value="CATATPASE"/>
</dbReference>
<dbReference type="SUPFAM" id="SSF81665">
    <property type="entry name" value="Calcium ATPase, transmembrane domain M"/>
    <property type="match status" value="1"/>
</dbReference>
<evidence type="ECO:0000259" key="21">
    <source>
        <dbReference type="Pfam" id="PF00689"/>
    </source>
</evidence>
<keyword evidence="7" id="KW-0547">Nucleotide-binding</keyword>
<dbReference type="InterPro" id="IPR036412">
    <property type="entry name" value="HAD-like_sf"/>
</dbReference>
<feature type="domain" description="Cation-transporting P-type ATPase C-terminal" evidence="21">
    <location>
        <begin position="1335"/>
        <end position="1489"/>
    </location>
</feature>
<dbReference type="GO" id="GO:0140581">
    <property type="term" value="F:P-type monovalent copper transporter activity"/>
    <property type="evidence" value="ECO:0007669"/>
    <property type="project" value="UniProtKB-EC"/>
</dbReference>
<comment type="catalytic activity">
    <reaction evidence="16">
        <text>Cu(+)(in) + ATP + H2O = Cu(+)(out) + ADP + phosphate + H(+)</text>
        <dbReference type="Rhea" id="RHEA:25792"/>
        <dbReference type="ChEBI" id="CHEBI:15377"/>
        <dbReference type="ChEBI" id="CHEBI:15378"/>
        <dbReference type="ChEBI" id="CHEBI:30616"/>
        <dbReference type="ChEBI" id="CHEBI:43474"/>
        <dbReference type="ChEBI" id="CHEBI:49552"/>
        <dbReference type="ChEBI" id="CHEBI:456216"/>
        <dbReference type="EC" id="7.2.2.8"/>
    </reaction>
</comment>
<feature type="compositionally biased region" description="Pro residues" evidence="18">
    <location>
        <begin position="30"/>
        <end position="48"/>
    </location>
</feature>
<dbReference type="CDD" id="cd00371">
    <property type="entry name" value="HMA"/>
    <property type="match status" value="1"/>
</dbReference>
<evidence type="ECO:0000256" key="4">
    <source>
        <dbReference type="ARBA" id="ARBA00022448"/>
    </source>
</evidence>
<dbReference type="PRINTS" id="PR00120">
    <property type="entry name" value="HATPASE"/>
</dbReference>
<dbReference type="Pfam" id="PF00689">
    <property type="entry name" value="Cation_ATPase_C"/>
    <property type="match status" value="1"/>
</dbReference>
<evidence type="ECO:0000313" key="22">
    <source>
        <dbReference type="EMBL" id="MBA9004745.1"/>
    </source>
</evidence>
<evidence type="ECO:0000256" key="2">
    <source>
        <dbReference type="ARBA" id="ARBA00006024"/>
    </source>
</evidence>
<dbReference type="InterPro" id="IPR018303">
    <property type="entry name" value="ATPase_P-typ_P_site"/>
</dbReference>
<evidence type="ECO:0000256" key="6">
    <source>
        <dbReference type="ARBA" id="ARBA00022723"/>
    </source>
</evidence>
<feature type="domain" description="P-type ATPase A" evidence="20">
    <location>
        <begin position="768"/>
        <end position="869"/>
    </location>
</feature>
<reference evidence="22 23" key="1">
    <citation type="submission" date="2020-08" db="EMBL/GenBank/DDBJ databases">
        <title>Sequencing the genomes of 1000 actinobacteria strains.</title>
        <authorList>
            <person name="Klenk H.-P."/>
        </authorList>
    </citation>
    <scope>NUCLEOTIDE SEQUENCE [LARGE SCALE GENOMIC DNA]</scope>
    <source>
        <strain evidence="22 23">DSM 45823</strain>
    </source>
</reference>
<evidence type="ECO:0000256" key="11">
    <source>
        <dbReference type="ARBA" id="ARBA00022967"/>
    </source>
</evidence>
<dbReference type="InterPro" id="IPR006121">
    <property type="entry name" value="HMA_dom"/>
</dbReference>
<evidence type="ECO:0000256" key="10">
    <source>
        <dbReference type="ARBA" id="ARBA00022842"/>
    </source>
</evidence>
<dbReference type="InterPro" id="IPR008250">
    <property type="entry name" value="ATPase_P-typ_transduc_dom_A_sf"/>
</dbReference>
<evidence type="ECO:0000256" key="12">
    <source>
        <dbReference type="ARBA" id="ARBA00022989"/>
    </source>
</evidence>
<dbReference type="Gene3D" id="3.40.1110.10">
    <property type="entry name" value="Calcium-transporting ATPase, cytoplasmic domain N"/>
    <property type="match status" value="1"/>
</dbReference>
<keyword evidence="8" id="KW-0187">Copper transport</keyword>
<dbReference type="InterPro" id="IPR044492">
    <property type="entry name" value="P_typ_ATPase_HD_dom"/>
</dbReference>
<sequence>MGLLRSAAELVPRAAVTAAALPVRAARALPAPPVPRPPLPRPPLPRPPSLDLSRLPERTELGNLIGRRTQRRVWSRDGRAYVEVRGLRARADRRVQDAVRRAVRALDGVSWAEVNAITGEVLASFDEGKVSLDTIVDAVEAVEEAQQIAGGTDEDFPGRGHPAEKAPVTAEAIALAADCTAFGLAVTGRFVRWPRLPRGFRAAVALVDAQPRVRRLLESRLGRHGTDLTLAFTSAVVHGLTQEPASLGVDALYRGLLLAELAERRAVWCRREEELCEGGLPTKGVPRTPRPVPLAPGPVERYADRSALAALGAAGGVLGLARSPGMAGDLILAAVPRAARLGREGFAAMLGRELARHGVIPLQGSAYRKLDRVSTVVVDSKVLCGDGLQILDADDPDVWRVAARLLAADPELRERPDAQGRRLRRLDPGSPTDPQGLAMEVVDDADGVLGRVRVGSRLDPLADAVLAAARDSGVRVLLTEHASAAELLPLADDALAAGTSLAEHVRVLQSTGDGVLVATAGDAEAALAADVGVAVLGASAEGRDQCWGADLICGPGLEQLWRLFTAIGTAREASERAVRLALGGTSLGTLLVVTGQRRTSAFSLAPVHTAALGALVGGAVAARRLALRRVPSPLPRLPWHALDADTALERAKALREQHVALRAARNGHRRLPEHGPLRVLADLATAIGHELRDPLTPVLVLGAAASAVVGSGVDAALVGGVMAGNAVISGVQRMRAEHALGELLLGQRPPARRLHPGEEPPPLGEFAEENGWERIPAEDLYVGDIVAIGPSDVVPADARLLAAEDLEVDEASLTGESMPVPKSVDPAPGADLAERSCMLYEGTTVLTGRAHAVVVATGSATQAGRAAALAGRAPAPAGVQAQLNELTRLALPITGLSGALVGLLAFARGVSIRQAVSSGVSVAVAAVPEGLPLVATVAQLAAARRLSRRNVLARTSRTLGTMGRVDTLCFDKTGTLTEGRLRVVRLAGLGDDVDPGSALGRRLLTAGARACPPVEDPAEVKHATDRAVLEAARDRLGDDSGWRLLYETPFEPSRGYSAATGVAARGGRKTPLVAVKGAPEVVLPRCARVVAGTTTRPMTDERREQARRAVARLAEDGLRVLAVAEARPSEQDLERADTLAESAELALLGFVGIADAPRPDAPDAVRRLTRAGIKVVMITGDHPATAQAIAAGLGIPGADRVLTGAELDRLGEKERVARIARTSVFARVSPEHKVRIVQALQRAGRTVAMTGDGANDAAAIRLADVGIGLSQGDSRAAQSAADLILRGGDLPAIVEALLEGRALWESVRNAVSILVGGNAGEVAFTLYGTALGGRAPLSTRQLLLVNTLTDMMPALAVALAPPAVNGEEDAEATAPPARGGPLADPLHEAIALRGAVTAFGSILAWHAGRLTGRGRRASTMALAALVLTQLVQTLQAGRRSPAVLATCAASLLVMLAVIEIPVLSQFFGCTPLGPAAWTMVFGAAAAAFAASLAGPRLLRSLGLVRELPAPAS</sequence>
<dbReference type="GO" id="GO:0046872">
    <property type="term" value="F:metal ion binding"/>
    <property type="evidence" value="ECO:0007669"/>
    <property type="project" value="UniProtKB-KW"/>
</dbReference>
<dbReference type="SUPFAM" id="SSF55008">
    <property type="entry name" value="HMA, heavy metal-associated domain"/>
    <property type="match status" value="1"/>
</dbReference>
<dbReference type="Gene3D" id="3.40.50.1000">
    <property type="entry name" value="HAD superfamily/HAD-like"/>
    <property type="match status" value="2"/>
</dbReference>
<evidence type="ECO:0000256" key="18">
    <source>
        <dbReference type="SAM" id="MobiDB-lite"/>
    </source>
</evidence>
<evidence type="ECO:0000256" key="14">
    <source>
        <dbReference type="ARBA" id="ARBA00023065"/>
    </source>
</evidence>
<comment type="caution">
    <text evidence="22">The sequence shown here is derived from an EMBL/GenBank/DDBJ whole genome shotgun (WGS) entry which is preliminary data.</text>
</comment>
<keyword evidence="5 19" id="KW-0812">Transmembrane</keyword>
<keyword evidence="14" id="KW-0406">Ion transport</keyword>
<dbReference type="GO" id="GO:0005388">
    <property type="term" value="F:P-type calcium transporter activity"/>
    <property type="evidence" value="ECO:0007669"/>
    <property type="project" value="TreeGrafter"/>
</dbReference>
<comment type="similarity">
    <text evidence="2">Belongs to the cation transport ATPase (P-type) (TC 3.A.3) family. Type IB subfamily.</text>
</comment>
<dbReference type="PANTHER" id="PTHR24093">
    <property type="entry name" value="CATION TRANSPORTING ATPASE"/>
    <property type="match status" value="1"/>
</dbReference>
<dbReference type="SFLD" id="SFLDF00027">
    <property type="entry name" value="p-type_atpase"/>
    <property type="match status" value="1"/>
</dbReference>
<evidence type="ECO:0000256" key="8">
    <source>
        <dbReference type="ARBA" id="ARBA00022796"/>
    </source>
</evidence>
<evidence type="ECO:0000256" key="3">
    <source>
        <dbReference type="ARBA" id="ARBA00012517"/>
    </source>
</evidence>
<dbReference type="SFLD" id="SFLDG00002">
    <property type="entry name" value="C1.7:_P-type_atpase_like"/>
    <property type="match status" value="1"/>
</dbReference>
<dbReference type="InterPro" id="IPR036163">
    <property type="entry name" value="HMA_dom_sf"/>
</dbReference>
<dbReference type="EMBL" id="JACJII010000001">
    <property type="protein sequence ID" value="MBA9004745.1"/>
    <property type="molecule type" value="Genomic_DNA"/>
</dbReference>
<dbReference type="InterPro" id="IPR001757">
    <property type="entry name" value="P_typ_ATPase"/>
</dbReference>
<evidence type="ECO:0000256" key="7">
    <source>
        <dbReference type="ARBA" id="ARBA00022741"/>
    </source>
</evidence>
<feature type="region of interest" description="Disordered" evidence="18">
    <location>
        <begin position="29"/>
        <end position="54"/>
    </location>
</feature>
<evidence type="ECO:0000256" key="1">
    <source>
        <dbReference type="ARBA" id="ARBA00004651"/>
    </source>
</evidence>
<keyword evidence="15 19" id="KW-0472">Membrane</keyword>
<dbReference type="InterPro" id="IPR023298">
    <property type="entry name" value="ATPase_P-typ_TM_dom_sf"/>
</dbReference>
<dbReference type="Proteomes" id="UP000539313">
    <property type="component" value="Unassembled WGS sequence"/>
</dbReference>
<evidence type="ECO:0000256" key="15">
    <source>
        <dbReference type="ARBA" id="ARBA00023136"/>
    </source>
</evidence>
<keyword evidence="4" id="KW-0813">Transport</keyword>